<feature type="compositionally biased region" description="Low complexity" evidence="5">
    <location>
        <begin position="361"/>
        <end position="373"/>
    </location>
</feature>
<sequence>MPPRTQRLVRQRSLRERISSFLNPGDLWLYLSEEIQTLDWDSPNFGTRFGLVANFLFLLARANTGGREVVDDVFSDVEASGFFSFVVNFLVWTLIPISLLNAFYAMTRTRQYRLFEASVENGGPSTPSAHRVRVDSTPTGSTPLRVIQNLLASESAESRAHPDRTRDVWEMAVWDPYPATLRMFCLFSPGHILVYMLFLPLTSLDPAPSVTVFKCLVIQALISAQLLLLQVKFTQQAKDTAIVQREVMHEYDVKFVHPRVHSECRDVAIQVGGRTEDELLVGTPSTVTRRGFQTHPNPNYIKLVDPDAVVPHSRSTRSPSIFTPTARPSTPEASKPTPLANRPSGLRQSLPMTSSGFINLAPPSTTTASAGTSMDTNASGPGYGGSMGIYSHLHSPLKKAPSMGSINSSFSPRNSREMAAMEQRAMADRMVRQSSPLKESRRATTSEADFSHSPSTLANARANRWTQERFPSRRL</sequence>
<dbReference type="AlphaFoldDB" id="A0AAE0X8C8"/>
<name>A0AAE0X8C8_9PEZI</name>
<dbReference type="PANTHER" id="PTHR28293">
    <property type="entry name" value="NUCLEAR RIM PROTEIN 1"/>
    <property type="match status" value="1"/>
</dbReference>
<comment type="subcellular location">
    <subcellularLocation>
        <location evidence="1">Endomembrane system</location>
        <topology evidence="1">Multi-pass membrane protein</topology>
    </subcellularLocation>
</comment>
<accession>A0AAE0X8C8</accession>
<reference evidence="7" key="1">
    <citation type="journal article" date="2023" name="Mol. Phylogenet. Evol.">
        <title>Genome-scale phylogeny and comparative genomics of the fungal order Sordariales.</title>
        <authorList>
            <person name="Hensen N."/>
            <person name="Bonometti L."/>
            <person name="Westerberg I."/>
            <person name="Brannstrom I.O."/>
            <person name="Guillou S."/>
            <person name="Cros-Aarteil S."/>
            <person name="Calhoun S."/>
            <person name="Haridas S."/>
            <person name="Kuo A."/>
            <person name="Mondo S."/>
            <person name="Pangilinan J."/>
            <person name="Riley R."/>
            <person name="LaButti K."/>
            <person name="Andreopoulos B."/>
            <person name="Lipzen A."/>
            <person name="Chen C."/>
            <person name="Yan M."/>
            <person name="Daum C."/>
            <person name="Ng V."/>
            <person name="Clum A."/>
            <person name="Steindorff A."/>
            <person name="Ohm R.A."/>
            <person name="Martin F."/>
            <person name="Silar P."/>
            <person name="Natvig D.O."/>
            <person name="Lalanne C."/>
            <person name="Gautier V."/>
            <person name="Ament-Velasquez S.L."/>
            <person name="Kruys A."/>
            <person name="Hutchinson M.I."/>
            <person name="Powell A.J."/>
            <person name="Barry K."/>
            <person name="Miller A.N."/>
            <person name="Grigoriev I.V."/>
            <person name="Debuchy R."/>
            <person name="Gladieux P."/>
            <person name="Hiltunen Thoren M."/>
            <person name="Johannesson H."/>
        </authorList>
    </citation>
    <scope>NUCLEOTIDE SEQUENCE</scope>
    <source>
        <strain evidence="7">CBS 314.62</strain>
    </source>
</reference>
<keyword evidence="4 6" id="KW-0472">Membrane</keyword>
<evidence type="ECO:0000256" key="2">
    <source>
        <dbReference type="ARBA" id="ARBA00022692"/>
    </source>
</evidence>
<feature type="region of interest" description="Disordered" evidence="5">
    <location>
        <begin position="312"/>
        <end position="379"/>
    </location>
</feature>
<feature type="transmembrane region" description="Helical" evidence="6">
    <location>
        <begin position="45"/>
        <end position="62"/>
    </location>
</feature>
<feature type="transmembrane region" description="Helical" evidence="6">
    <location>
        <begin position="82"/>
        <end position="104"/>
    </location>
</feature>
<evidence type="ECO:0000256" key="5">
    <source>
        <dbReference type="SAM" id="MobiDB-lite"/>
    </source>
</evidence>
<evidence type="ECO:0000313" key="7">
    <source>
        <dbReference type="EMBL" id="KAK3687539.1"/>
    </source>
</evidence>
<evidence type="ECO:0000256" key="4">
    <source>
        <dbReference type="ARBA" id="ARBA00023136"/>
    </source>
</evidence>
<feature type="transmembrane region" description="Helical" evidence="6">
    <location>
        <begin position="210"/>
        <end position="229"/>
    </location>
</feature>
<evidence type="ECO:0000256" key="6">
    <source>
        <dbReference type="SAM" id="Phobius"/>
    </source>
</evidence>
<proteinExistence type="predicted"/>
<reference evidence="7" key="2">
    <citation type="submission" date="2023-06" db="EMBL/GenBank/DDBJ databases">
        <authorList>
            <consortium name="Lawrence Berkeley National Laboratory"/>
            <person name="Haridas S."/>
            <person name="Hensen N."/>
            <person name="Bonometti L."/>
            <person name="Westerberg I."/>
            <person name="Brannstrom I.O."/>
            <person name="Guillou S."/>
            <person name="Cros-Aarteil S."/>
            <person name="Calhoun S."/>
            <person name="Kuo A."/>
            <person name="Mondo S."/>
            <person name="Pangilinan J."/>
            <person name="Riley R."/>
            <person name="Labutti K."/>
            <person name="Andreopoulos B."/>
            <person name="Lipzen A."/>
            <person name="Chen C."/>
            <person name="Yanf M."/>
            <person name="Daum C."/>
            <person name="Ng V."/>
            <person name="Clum A."/>
            <person name="Steindorff A."/>
            <person name="Ohm R."/>
            <person name="Martin F."/>
            <person name="Silar P."/>
            <person name="Natvig D."/>
            <person name="Lalanne C."/>
            <person name="Gautier V."/>
            <person name="Ament-Velasquez S.L."/>
            <person name="Kruys A."/>
            <person name="Hutchinson M.I."/>
            <person name="Powell A.J."/>
            <person name="Barry K."/>
            <person name="Miller A.N."/>
            <person name="Grigoriev I.V."/>
            <person name="Debuchy R."/>
            <person name="Gladieux P."/>
            <person name="Thoren M.H."/>
            <person name="Johannesson H."/>
        </authorList>
    </citation>
    <scope>NUCLEOTIDE SEQUENCE</scope>
    <source>
        <strain evidence="7">CBS 314.62</strain>
    </source>
</reference>
<dbReference type="PANTHER" id="PTHR28293:SF1">
    <property type="entry name" value="NUCLEAR RIM PROTEIN 1"/>
    <property type="match status" value="1"/>
</dbReference>
<organism evidence="7 8">
    <name type="scientific">Podospora appendiculata</name>
    <dbReference type="NCBI Taxonomy" id="314037"/>
    <lineage>
        <taxon>Eukaryota</taxon>
        <taxon>Fungi</taxon>
        <taxon>Dikarya</taxon>
        <taxon>Ascomycota</taxon>
        <taxon>Pezizomycotina</taxon>
        <taxon>Sordariomycetes</taxon>
        <taxon>Sordariomycetidae</taxon>
        <taxon>Sordariales</taxon>
        <taxon>Podosporaceae</taxon>
        <taxon>Podospora</taxon>
    </lineage>
</organism>
<feature type="compositionally biased region" description="Polar residues" evidence="5">
    <location>
        <begin position="316"/>
        <end position="332"/>
    </location>
</feature>
<keyword evidence="8" id="KW-1185">Reference proteome</keyword>
<dbReference type="Pfam" id="PF10332">
    <property type="entry name" value="DUF2418"/>
    <property type="match status" value="1"/>
</dbReference>
<evidence type="ECO:0000256" key="1">
    <source>
        <dbReference type="ARBA" id="ARBA00004127"/>
    </source>
</evidence>
<dbReference type="EMBL" id="JAULSO010000002">
    <property type="protein sequence ID" value="KAK3687539.1"/>
    <property type="molecule type" value="Genomic_DNA"/>
</dbReference>
<keyword evidence="3 6" id="KW-1133">Transmembrane helix</keyword>
<feature type="compositionally biased region" description="Polar residues" evidence="5">
    <location>
        <begin position="445"/>
        <end position="458"/>
    </location>
</feature>
<dbReference type="InterPro" id="IPR018819">
    <property type="entry name" value="Nur1/Mug154"/>
</dbReference>
<evidence type="ECO:0000313" key="8">
    <source>
        <dbReference type="Proteomes" id="UP001270362"/>
    </source>
</evidence>
<feature type="compositionally biased region" description="Polar residues" evidence="5">
    <location>
        <begin position="346"/>
        <end position="357"/>
    </location>
</feature>
<feature type="region of interest" description="Disordered" evidence="5">
    <location>
        <begin position="424"/>
        <end position="475"/>
    </location>
</feature>
<dbReference type="Proteomes" id="UP001270362">
    <property type="component" value="Unassembled WGS sequence"/>
</dbReference>
<dbReference type="GO" id="GO:0012505">
    <property type="term" value="C:endomembrane system"/>
    <property type="evidence" value="ECO:0007669"/>
    <property type="project" value="UniProtKB-SubCell"/>
</dbReference>
<feature type="transmembrane region" description="Helical" evidence="6">
    <location>
        <begin position="179"/>
        <end position="198"/>
    </location>
</feature>
<feature type="compositionally biased region" description="Basic and acidic residues" evidence="5">
    <location>
        <begin position="466"/>
        <end position="475"/>
    </location>
</feature>
<dbReference type="GO" id="GO:0007096">
    <property type="term" value="P:regulation of exit from mitosis"/>
    <property type="evidence" value="ECO:0007669"/>
    <property type="project" value="TreeGrafter"/>
</dbReference>
<dbReference type="GO" id="GO:0043007">
    <property type="term" value="P:maintenance of rDNA"/>
    <property type="evidence" value="ECO:0007669"/>
    <property type="project" value="TreeGrafter"/>
</dbReference>
<keyword evidence="2 6" id="KW-0812">Transmembrane</keyword>
<protein>
    <recommendedName>
        <fullName evidence="9">Meiotically up-regulated gene 154 protein</fullName>
    </recommendedName>
</protein>
<evidence type="ECO:0008006" key="9">
    <source>
        <dbReference type="Google" id="ProtNLM"/>
    </source>
</evidence>
<comment type="caution">
    <text evidence="7">The sequence shown here is derived from an EMBL/GenBank/DDBJ whole genome shotgun (WGS) entry which is preliminary data.</text>
</comment>
<gene>
    <name evidence="7" type="ORF">B0T22DRAFT_131378</name>
</gene>
<evidence type="ECO:0000256" key="3">
    <source>
        <dbReference type="ARBA" id="ARBA00022989"/>
    </source>
</evidence>